<organism evidence="6 7">
    <name type="scientific">Modestobacter versicolor</name>
    <dbReference type="NCBI Taxonomy" id="429133"/>
    <lineage>
        <taxon>Bacteria</taxon>
        <taxon>Bacillati</taxon>
        <taxon>Actinomycetota</taxon>
        <taxon>Actinomycetes</taxon>
        <taxon>Geodermatophilales</taxon>
        <taxon>Geodermatophilaceae</taxon>
        <taxon>Modestobacter</taxon>
    </lineage>
</organism>
<evidence type="ECO:0000313" key="7">
    <source>
        <dbReference type="Proteomes" id="UP000247602"/>
    </source>
</evidence>
<dbReference type="PROSITE" id="PS50893">
    <property type="entry name" value="ABC_TRANSPORTER_2"/>
    <property type="match status" value="1"/>
</dbReference>
<dbReference type="CDD" id="cd03293">
    <property type="entry name" value="ABC_NrtD_SsuB_transporters"/>
    <property type="match status" value="1"/>
</dbReference>
<protein>
    <submittedName>
        <fullName evidence="6">ABC transporter ATP-binding protein</fullName>
    </submittedName>
    <submittedName>
        <fullName evidence="5">NitT/TauT family transport system ATP-binding protein</fullName>
    </submittedName>
</protein>
<evidence type="ECO:0000259" key="4">
    <source>
        <dbReference type="PROSITE" id="PS50893"/>
    </source>
</evidence>
<dbReference type="EMBL" id="QKNV01000145">
    <property type="protein sequence ID" value="PZA20773.1"/>
    <property type="molecule type" value="Genomic_DNA"/>
</dbReference>
<dbReference type="OrthoDB" id="8773773at2"/>
<comment type="caution">
    <text evidence="6">The sequence shown here is derived from an EMBL/GenBank/DDBJ whole genome shotgun (WGS) entry which is preliminary data.</text>
</comment>
<keyword evidence="7" id="KW-1185">Reference proteome</keyword>
<dbReference type="EMBL" id="JACIBU010000001">
    <property type="protein sequence ID" value="MBB3676017.1"/>
    <property type="molecule type" value="Genomic_DNA"/>
</dbReference>
<dbReference type="RefSeq" id="WP_110552802.1">
    <property type="nucleotide sequence ID" value="NZ_JACIBU010000001.1"/>
</dbReference>
<gene>
    <name evidence="6" type="ORF">DMO24_13715</name>
    <name evidence="5" type="ORF">FHX36_001752</name>
</gene>
<dbReference type="InterPro" id="IPR050166">
    <property type="entry name" value="ABC_transporter_ATP-bind"/>
</dbReference>
<dbReference type="PANTHER" id="PTHR42788">
    <property type="entry name" value="TAURINE IMPORT ATP-BINDING PROTEIN-RELATED"/>
    <property type="match status" value="1"/>
</dbReference>
<reference evidence="6 7" key="1">
    <citation type="submission" date="2018-06" db="EMBL/GenBank/DDBJ databases">
        <title>Draft genome sequence of Modestobacter versicolor CP153-2.</title>
        <authorList>
            <person name="Gundlapally S.R."/>
        </authorList>
    </citation>
    <scope>NUCLEOTIDE SEQUENCE [LARGE SCALE GENOMIC DNA]</scope>
    <source>
        <strain evidence="6 7">CP153-2</strain>
    </source>
</reference>
<evidence type="ECO:0000313" key="6">
    <source>
        <dbReference type="EMBL" id="PZA20773.1"/>
    </source>
</evidence>
<proteinExistence type="predicted"/>
<evidence type="ECO:0000313" key="5">
    <source>
        <dbReference type="EMBL" id="MBB3676017.1"/>
    </source>
</evidence>
<keyword evidence="1" id="KW-0813">Transport</keyword>
<evidence type="ECO:0000256" key="1">
    <source>
        <dbReference type="ARBA" id="ARBA00022448"/>
    </source>
</evidence>
<dbReference type="Proteomes" id="UP000247602">
    <property type="component" value="Unassembled WGS sequence"/>
</dbReference>
<dbReference type="InterPro" id="IPR003439">
    <property type="entry name" value="ABC_transporter-like_ATP-bd"/>
</dbReference>
<reference evidence="5 8" key="2">
    <citation type="submission" date="2020-08" db="EMBL/GenBank/DDBJ databases">
        <title>Sequencing the genomes of 1000 actinobacteria strains.</title>
        <authorList>
            <person name="Klenk H.-P."/>
        </authorList>
    </citation>
    <scope>NUCLEOTIDE SEQUENCE [LARGE SCALE GENOMIC DNA]</scope>
    <source>
        <strain evidence="5 8">DSM 16678</strain>
    </source>
</reference>
<evidence type="ECO:0000313" key="8">
    <source>
        <dbReference type="Proteomes" id="UP000580718"/>
    </source>
</evidence>
<keyword evidence="2" id="KW-0547">Nucleotide-binding</keyword>
<dbReference type="Proteomes" id="UP000580718">
    <property type="component" value="Unassembled WGS sequence"/>
</dbReference>
<dbReference type="InterPro" id="IPR017871">
    <property type="entry name" value="ABC_transporter-like_CS"/>
</dbReference>
<feature type="domain" description="ABC transporter" evidence="4">
    <location>
        <begin position="18"/>
        <end position="239"/>
    </location>
</feature>
<accession>A0A323V9W9</accession>
<dbReference type="AlphaFoldDB" id="A0A323V9W9"/>
<dbReference type="InterPro" id="IPR003593">
    <property type="entry name" value="AAA+_ATPase"/>
</dbReference>
<dbReference type="InterPro" id="IPR027417">
    <property type="entry name" value="P-loop_NTPase"/>
</dbReference>
<dbReference type="GO" id="GO:0005524">
    <property type="term" value="F:ATP binding"/>
    <property type="evidence" value="ECO:0007669"/>
    <property type="project" value="UniProtKB-KW"/>
</dbReference>
<dbReference type="SMART" id="SM00382">
    <property type="entry name" value="AAA"/>
    <property type="match status" value="1"/>
</dbReference>
<evidence type="ECO:0000256" key="2">
    <source>
        <dbReference type="ARBA" id="ARBA00022741"/>
    </source>
</evidence>
<keyword evidence="3 6" id="KW-0067">ATP-binding</keyword>
<evidence type="ECO:0000256" key="3">
    <source>
        <dbReference type="ARBA" id="ARBA00022840"/>
    </source>
</evidence>
<dbReference type="GO" id="GO:0016887">
    <property type="term" value="F:ATP hydrolysis activity"/>
    <property type="evidence" value="ECO:0007669"/>
    <property type="project" value="InterPro"/>
</dbReference>
<dbReference type="PANTHER" id="PTHR42788:SF13">
    <property type="entry name" value="ALIPHATIC SULFONATES IMPORT ATP-BINDING PROTEIN SSUB"/>
    <property type="match status" value="1"/>
</dbReference>
<dbReference type="Pfam" id="PF00005">
    <property type="entry name" value="ABC_tran"/>
    <property type="match status" value="1"/>
</dbReference>
<name>A0A323V9W9_9ACTN</name>
<dbReference type="Gene3D" id="3.40.50.300">
    <property type="entry name" value="P-loop containing nucleotide triphosphate hydrolases"/>
    <property type="match status" value="1"/>
</dbReference>
<sequence length="257" mass="27693">MSAPAPTVPAAATRDRVLHFRDVAKAFPDGTVALEGVDLDIRRGEFVTVVGPSGCGKSTLLRIASGLSPATGGEVEIEAARIGYVFQDATLLPWRSVLKNVQLLAELHGMSKTATNQASRDAIDLVGLSGHEKKLPRALSGGMKMRASLARSLTLDPDLFLFDEPFGALDEITRERLNDELIRLFHAKGFGALFITHSVSEAVYMSTRVMVMSGRPGHIVDTFDVPFGADRTPELRFTPEFAKLAGEVSHALRAGHS</sequence>
<dbReference type="SUPFAM" id="SSF52540">
    <property type="entry name" value="P-loop containing nucleoside triphosphate hydrolases"/>
    <property type="match status" value="1"/>
</dbReference>
<dbReference type="PROSITE" id="PS00211">
    <property type="entry name" value="ABC_TRANSPORTER_1"/>
    <property type="match status" value="1"/>
</dbReference>